<dbReference type="EMBL" id="CP003415">
    <property type="protein sequence ID" value="AFI90775.1"/>
    <property type="molecule type" value="Genomic_DNA"/>
</dbReference>
<evidence type="ECO:0000313" key="6">
    <source>
        <dbReference type="Proteomes" id="UP001194579"/>
    </source>
</evidence>
<evidence type="ECO:0000313" key="1">
    <source>
        <dbReference type="EMBL" id="AFI90775.1"/>
    </source>
</evidence>
<dbReference type="OrthoDB" id="9155696at2"/>
<sequence length="95" mass="11244">MPVLSEYSNVYNTALNILDKKGFSVWYDESLDMFCAERNGWDFMAETPCGLLGVVAIYEYKTPLFYSEYWWKVEDKELYINIKKENPDYHSVSDD</sequence>
<reference evidence="1 4" key="1">
    <citation type="journal article" date="2012" name="J. Bacteriol.">
        <title>Genome sequence of Pectobacterium sp. strain SCC3193.</title>
        <authorList>
            <person name="Koskinen J.P."/>
            <person name="Laine P."/>
            <person name="Niemi O."/>
            <person name="Nykyri J."/>
            <person name="Harjunpaa H."/>
            <person name="Auvinen P."/>
            <person name="Paulin L."/>
            <person name="Pirhonen M."/>
            <person name="Palva T."/>
            <person name="Holm L."/>
        </authorList>
    </citation>
    <scope>NUCLEOTIDE SEQUENCE [LARGE SCALE GENOMIC DNA]</scope>
    <source>
        <strain evidence="1 4">SCC3193</strain>
    </source>
</reference>
<dbReference type="Proteomes" id="UP001194579">
    <property type="component" value="Unassembled WGS sequence"/>
</dbReference>
<dbReference type="HOGENOM" id="CLU_2342775_0_0_6"/>
<proteinExistence type="predicted"/>
<dbReference type="RefSeq" id="WP_014700334.1">
    <property type="nucleotide sequence ID" value="NC_017845.1"/>
</dbReference>
<dbReference type="KEGG" id="pec:W5S_2690"/>
<dbReference type="EMBL" id="PSZG01000001">
    <property type="protein sequence ID" value="RKO76725.1"/>
    <property type="molecule type" value="Genomic_DNA"/>
</dbReference>
<keyword evidence="6" id="KW-1185">Reference proteome</keyword>
<evidence type="ECO:0000313" key="3">
    <source>
        <dbReference type="EMBL" id="RKO76725.1"/>
    </source>
</evidence>
<gene>
    <name evidence="1" type="ordered locus">W5S_2690</name>
    <name evidence="3" type="ORF">C5E00_07995</name>
    <name evidence="2" type="ORF">F6Q06_22575</name>
</gene>
<dbReference type="Proteomes" id="UP000008044">
    <property type="component" value="Chromosome"/>
</dbReference>
<dbReference type="EMBL" id="WABS01000073">
    <property type="protein sequence ID" value="MBI0557245.1"/>
    <property type="molecule type" value="Genomic_DNA"/>
</dbReference>
<dbReference type="OMA" id="ETEMYCA"/>
<dbReference type="Proteomes" id="UP000269665">
    <property type="component" value="Unassembled WGS sequence"/>
</dbReference>
<reference evidence="3 5" key="3">
    <citation type="journal article" date="2018" name="BMC Genomics">
        <title>High genomic variability in the plant pathogenic bacterium Pectobacterium parmentieri deciphered from de novo assembled complete genomes.</title>
        <authorList>
            <person name="Zoledowska S."/>
            <person name="Motyka-Pomagruk A."/>
            <person name="Sledz W."/>
            <person name="Mengoni A."/>
            <person name="Lojkowska E."/>
        </authorList>
    </citation>
    <scope>NUCLEOTIDE SEQUENCE [LARGE SCALE GENOMIC DNA]</scope>
    <source>
        <strain evidence="3 5">IFB5626</strain>
    </source>
</reference>
<reference evidence="2" key="5">
    <citation type="submission" date="2024-05" db="EMBL/GenBank/DDBJ databases">
        <title>Identification of Pectobacterium versatile causing blackleg of potato from New York State with a whole genome sequencing approach.</title>
        <authorList>
            <person name="Ma X."/>
            <person name="Swingle B."/>
        </authorList>
    </citation>
    <scope>NUCLEOTIDE SEQUENCE</scope>
    <source>
        <strain evidence="2">NY1588A</strain>
    </source>
</reference>
<reference evidence="6" key="4">
    <citation type="submission" date="2023-07" db="EMBL/GenBank/DDBJ databases">
        <title>Identification of Pectobacterium versatile causing blackleg of potato from New York State with a whole genome sequencing approach.</title>
        <authorList>
            <person name="Ma X."/>
            <person name="Swingle B."/>
        </authorList>
    </citation>
    <scope>NUCLEOTIDE SEQUENCE [LARGE SCALE GENOMIC DNA]</scope>
    <source>
        <strain evidence="6">NY1588A</strain>
    </source>
</reference>
<dbReference type="PATRIC" id="fig|1166016.3.peg.2728"/>
<dbReference type="AlphaFoldDB" id="A0A0H3I6E5"/>
<dbReference type="eggNOG" id="ENOG50338Y1">
    <property type="taxonomic scope" value="Bacteria"/>
</dbReference>
<reference evidence="1" key="2">
    <citation type="submission" date="2012-03" db="EMBL/GenBank/DDBJ databases">
        <authorList>
            <person name="Koskinen P."/>
            <person name="Laine P."/>
            <person name="Niemi O."/>
            <person name="Nykyri J."/>
            <person name="Harjunpaa H."/>
            <person name="Auvinen P."/>
            <person name="Paulin L."/>
            <person name="Pirhonen M."/>
            <person name="Palva T."/>
            <person name="Holm L."/>
        </authorList>
    </citation>
    <scope>NUCLEOTIDE SEQUENCE</scope>
    <source>
        <strain evidence="1">SCC3193</strain>
    </source>
</reference>
<dbReference type="GeneID" id="45848833"/>
<name>A0A0H3I6E5_PECPM</name>
<evidence type="ECO:0000313" key="2">
    <source>
        <dbReference type="EMBL" id="MBI0557245.1"/>
    </source>
</evidence>
<evidence type="ECO:0000313" key="5">
    <source>
        <dbReference type="Proteomes" id="UP000269665"/>
    </source>
</evidence>
<accession>A0A0H3I6E5</accession>
<organism evidence="1 4">
    <name type="scientific">Pectobacterium parmentieri</name>
    <dbReference type="NCBI Taxonomy" id="1905730"/>
    <lineage>
        <taxon>Bacteria</taxon>
        <taxon>Pseudomonadati</taxon>
        <taxon>Pseudomonadota</taxon>
        <taxon>Gammaproteobacteria</taxon>
        <taxon>Enterobacterales</taxon>
        <taxon>Pectobacteriaceae</taxon>
        <taxon>Pectobacterium</taxon>
    </lineage>
</organism>
<dbReference type="KEGG" id="ppar:A8F97_05080"/>
<protein>
    <submittedName>
        <fullName evidence="1">Uncharacterized protein</fullName>
    </submittedName>
</protein>
<evidence type="ECO:0000313" key="4">
    <source>
        <dbReference type="Proteomes" id="UP000008044"/>
    </source>
</evidence>